<sequence>MFKCKRLCLVLASLMLLGSVSAASAQSFEDNGFQSFLDGRELVLDFSFAGEGEDVPSTSSRARIGCFDDGTRYSVVESISQDGEADVVMSMANDGTSLYVDAGTGEVIVLDFTKSDALLANMTAFVEYAAQNDAAVASAMAEMESAIAQMSSVNEFMASLEDATSFGELIDALLAPFGFVGVGDAFMEWAETGVEVSDFEGEIVSMLLDTAPVSARVYALTPESIGSLFASVGSVIASQEEALSNLLKTLNAQAYQGMSQEETDQTVSENVDILQSALSLPAEEFAAMLPQDMVLRLNECMDASGNTVCLMMEVYVPNGTESPIQLYGEILPDGSQMFCYADMGNGEPVTITLELMPTETTTEESGEKTIHSAQIRYTVDSESNPQDFDVWLYLLQGLYEDAAEIYASVDITDNLTENYDTVSLSLYGSFEMLDDDTGISGYLSLRAENNDMTGYAAGGEIYGLISVGLNEDGTDFSCFDAIVETQIYDGDQYDTLMTFTAVGSLAEAQEPPFDPRDPDLVTVNPALMTEDEFIEWMLSLFTNTVEVITVEPESEPEPEPEPDAGTMLLEGTLEGLQGQLPDTEG</sequence>
<comment type="caution">
    <text evidence="3">The sequence shown here is derived from an EMBL/GenBank/DDBJ whole genome shotgun (WGS) entry which is preliminary data.</text>
</comment>
<evidence type="ECO:0008006" key="5">
    <source>
        <dbReference type="Google" id="ProtNLM"/>
    </source>
</evidence>
<feature type="compositionally biased region" description="Acidic residues" evidence="1">
    <location>
        <begin position="552"/>
        <end position="562"/>
    </location>
</feature>
<gene>
    <name evidence="3" type="ORF">IAA66_09715</name>
</gene>
<evidence type="ECO:0000256" key="1">
    <source>
        <dbReference type="SAM" id="MobiDB-lite"/>
    </source>
</evidence>
<evidence type="ECO:0000313" key="3">
    <source>
        <dbReference type="EMBL" id="HIQ63841.1"/>
    </source>
</evidence>
<feature type="signal peptide" evidence="2">
    <location>
        <begin position="1"/>
        <end position="22"/>
    </location>
</feature>
<keyword evidence="2" id="KW-0732">Signal</keyword>
<dbReference type="AlphaFoldDB" id="A0A9D0YYP9"/>
<evidence type="ECO:0000256" key="2">
    <source>
        <dbReference type="SAM" id="SignalP"/>
    </source>
</evidence>
<proteinExistence type="predicted"/>
<protein>
    <recommendedName>
        <fullName evidence="5">DUF4412 domain-containing protein</fullName>
    </recommendedName>
</protein>
<accession>A0A9D0YYP9</accession>
<dbReference type="Proteomes" id="UP000886819">
    <property type="component" value="Unassembled WGS sequence"/>
</dbReference>
<name>A0A9D0YYP9_9FIRM</name>
<reference evidence="3" key="1">
    <citation type="submission" date="2020-10" db="EMBL/GenBank/DDBJ databases">
        <authorList>
            <person name="Gilroy R."/>
        </authorList>
    </citation>
    <scope>NUCLEOTIDE SEQUENCE</scope>
    <source>
        <strain evidence="3">ChiHile30-977</strain>
    </source>
</reference>
<organism evidence="3 4">
    <name type="scientific">Candidatus Avichristensenella intestinipullorum</name>
    <dbReference type="NCBI Taxonomy" id="2840693"/>
    <lineage>
        <taxon>Bacteria</taxon>
        <taxon>Bacillati</taxon>
        <taxon>Bacillota</taxon>
        <taxon>Clostridia</taxon>
        <taxon>Candidatus Avichristensenella</taxon>
    </lineage>
</organism>
<reference evidence="3" key="2">
    <citation type="journal article" date="2021" name="PeerJ">
        <title>Extensive microbial diversity within the chicken gut microbiome revealed by metagenomics and culture.</title>
        <authorList>
            <person name="Gilroy R."/>
            <person name="Ravi A."/>
            <person name="Getino M."/>
            <person name="Pursley I."/>
            <person name="Horton D.L."/>
            <person name="Alikhan N.F."/>
            <person name="Baker D."/>
            <person name="Gharbi K."/>
            <person name="Hall N."/>
            <person name="Watson M."/>
            <person name="Adriaenssens E.M."/>
            <person name="Foster-Nyarko E."/>
            <person name="Jarju S."/>
            <person name="Secka A."/>
            <person name="Antonio M."/>
            <person name="Oren A."/>
            <person name="Chaudhuri R.R."/>
            <person name="La Ragione R."/>
            <person name="Hildebrand F."/>
            <person name="Pallen M.J."/>
        </authorList>
    </citation>
    <scope>NUCLEOTIDE SEQUENCE</scope>
    <source>
        <strain evidence="3">ChiHile30-977</strain>
    </source>
</reference>
<feature type="region of interest" description="Disordered" evidence="1">
    <location>
        <begin position="551"/>
        <end position="585"/>
    </location>
</feature>
<dbReference type="EMBL" id="DVFI01000132">
    <property type="protein sequence ID" value="HIQ63841.1"/>
    <property type="molecule type" value="Genomic_DNA"/>
</dbReference>
<evidence type="ECO:0000313" key="4">
    <source>
        <dbReference type="Proteomes" id="UP000886819"/>
    </source>
</evidence>
<feature type="compositionally biased region" description="Low complexity" evidence="1">
    <location>
        <begin position="565"/>
        <end position="585"/>
    </location>
</feature>
<feature type="chain" id="PRO_5039478545" description="DUF4412 domain-containing protein" evidence="2">
    <location>
        <begin position="23"/>
        <end position="585"/>
    </location>
</feature>